<reference evidence="1" key="1">
    <citation type="submission" date="2020-11" db="EMBL/GenBank/DDBJ databases">
        <authorList>
            <person name="Tran Van P."/>
        </authorList>
    </citation>
    <scope>NUCLEOTIDE SEQUENCE</scope>
</reference>
<sequence>MHAGYSEHAHKSPVMSVSLVSRSPLVPASPVTCIEGRVDLQCMLVPQNTLTSPLSYLPAPCRRASASSAGSGGSGYGSSEGSWRGGALTCPTCGAENKLPPRGILGLPPDYVLQHRLVLASLNKDVNQLLCDLCTSDSPVSGSLSCSVLNQSCLAPYWTSLVLLRIEPVSPCSIFNQSCPASY</sequence>
<gene>
    <name evidence="1" type="ORF">TCMB3V08_LOCUS6893</name>
</gene>
<dbReference type="EMBL" id="OE182227">
    <property type="protein sequence ID" value="CAD7574274.1"/>
    <property type="molecule type" value="Genomic_DNA"/>
</dbReference>
<evidence type="ECO:0000313" key="1">
    <source>
        <dbReference type="EMBL" id="CAD7574274.1"/>
    </source>
</evidence>
<organism evidence="1">
    <name type="scientific">Timema californicum</name>
    <name type="common">California timema</name>
    <name type="synonym">Walking stick</name>
    <dbReference type="NCBI Taxonomy" id="61474"/>
    <lineage>
        <taxon>Eukaryota</taxon>
        <taxon>Metazoa</taxon>
        <taxon>Ecdysozoa</taxon>
        <taxon>Arthropoda</taxon>
        <taxon>Hexapoda</taxon>
        <taxon>Insecta</taxon>
        <taxon>Pterygota</taxon>
        <taxon>Neoptera</taxon>
        <taxon>Polyneoptera</taxon>
        <taxon>Phasmatodea</taxon>
        <taxon>Timematodea</taxon>
        <taxon>Timematoidea</taxon>
        <taxon>Timematidae</taxon>
        <taxon>Timema</taxon>
    </lineage>
</organism>
<proteinExistence type="predicted"/>
<accession>A0A7R9P8U9</accession>
<dbReference type="AlphaFoldDB" id="A0A7R9P8U9"/>
<name>A0A7R9P8U9_TIMCA</name>
<protein>
    <submittedName>
        <fullName evidence="1">(California timema) hypothetical protein</fullName>
    </submittedName>
</protein>